<keyword evidence="1" id="KW-0815">Transposition</keyword>
<sequence length="804" mass="91570">MLKDLAAQFAPTDDIRNQEIELEWQALQTSWSKNIEINKWLHDWEVTYNKMVRIKSSDIAGLKPVYKFLNKVNTLDSQFAHGAFPVLQGVNEHGNIISEPKNNSDGLNDSKKSKLKCPCGSNHINGRTIKYCSYLIPEAARHWKQSLDSERVKKVEARLSKDEDFRRLLNEVISNQTPYSEGLGTPPTVALASIGKMGAFVVTDSSFQVSSSLTKPIYDLKRSWILDSGATVHIKINGYGTVSIRLESKEHQNGRLLTLKNVAFVPTLHTNVTSLGLLNAVHVHWDTELSILKFNRRHFANTPMMFNQWVLEYNPIQPDAHVFTTSLEESSIPKCIPKIPHGNSSKKKKVQSGTFDEWHIRMGHLNPEAPLKLPSATKGCEMTTTKPSKSVCEVCRLSNAKRIVSRASRVRATRPFWRVSWDLIHMHEARNGEVYILHFVCDLTHMHFVYVLPNKLQDTLINTFMTFVSFVKRRWGFDIVVWKGDGEKSLGSKWIVWINSHGYDVETSSPHTQEHNGDAERAGSILQILGTKLKAIFNLPDTLWTEIFPTAGYILNKTPTRSIGFKTPLGFLKEYLKEPSSEPNIAHLQPYDKLLPRAEIGYLVGYDLTNIFRIWIPSRNIVISTRDVTFDPTEGYSPNSPCPIISNETLEVLEVPQLEIDSSDNNIEICEKQDDLEVYGVGCPKIRAAEKVDQNYSVTLPMEKFSKLEEAEHSIKKILKGYVEVMENSDERPKQEIIGDLGDPRNLLLRRRKRNLKSQFHRDVSENLDHNSAFHVAFQLGSRSMKSRLHKSDLPPPPENRYQL</sequence>
<dbReference type="AlphaFoldDB" id="A0A420HD14"/>
<evidence type="ECO:0000256" key="14">
    <source>
        <dbReference type="ARBA" id="ARBA00048173"/>
    </source>
</evidence>
<evidence type="ECO:0000256" key="6">
    <source>
        <dbReference type="ARBA" id="ARBA00022801"/>
    </source>
</evidence>
<evidence type="ECO:0000259" key="16">
    <source>
        <dbReference type="PROSITE" id="PS50994"/>
    </source>
</evidence>
<dbReference type="PANTHER" id="PTHR42648:SF11">
    <property type="entry name" value="TRANSPOSON TY4-P GAG-POL POLYPROTEIN"/>
    <property type="match status" value="1"/>
</dbReference>
<keyword evidence="12" id="KW-0238">DNA-binding</keyword>
<gene>
    <name evidence="17" type="ORF">GcC1_204032</name>
</gene>
<keyword evidence="5" id="KW-0255">Endonuclease</keyword>
<proteinExistence type="predicted"/>
<keyword evidence="7" id="KW-0460">Magnesium</keyword>
<reference evidence="17 18" key="1">
    <citation type="journal article" date="2018" name="BMC Genomics">
        <title>Comparative genome analyses reveal sequence features reflecting distinct modes of host-adaptation between dicot and monocot powdery mildew.</title>
        <authorList>
            <person name="Wu Y."/>
            <person name="Ma X."/>
            <person name="Pan Z."/>
            <person name="Kale S.D."/>
            <person name="Song Y."/>
            <person name="King H."/>
            <person name="Zhang Q."/>
            <person name="Presley C."/>
            <person name="Deng X."/>
            <person name="Wei C.I."/>
            <person name="Xiao S."/>
        </authorList>
    </citation>
    <scope>NUCLEOTIDE SEQUENCE [LARGE SCALE GENOMIC DNA]</scope>
    <source>
        <strain evidence="17">UCSC1</strain>
    </source>
</reference>
<keyword evidence="4" id="KW-0479">Metal-binding</keyword>
<dbReference type="InterPro" id="IPR039537">
    <property type="entry name" value="Retrotran_Ty1/copia-like"/>
</dbReference>
<dbReference type="GO" id="GO:0015074">
    <property type="term" value="P:DNA integration"/>
    <property type="evidence" value="ECO:0007669"/>
    <property type="project" value="UniProtKB-KW"/>
</dbReference>
<dbReference type="EMBL" id="MCBR01020485">
    <property type="protein sequence ID" value="RKF55298.1"/>
    <property type="molecule type" value="Genomic_DNA"/>
</dbReference>
<comment type="catalytic activity">
    <reaction evidence="15">
        <text>DNA(n) + a 2'-deoxyribonucleoside 5'-triphosphate = DNA(n+1) + diphosphate</text>
        <dbReference type="Rhea" id="RHEA:22508"/>
        <dbReference type="Rhea" id="RHEA-COMP:17339"/>
        <dbReference type="Rhea" id="RHEA-COMP:17340"/>
        <dbReference type="ChEBI" id="CHEBI:33019"/>
        <dbReference type="ChEBI" id="CHEBI:61560"/>
        <dbReference type="ChEBI" id="CHEBI:173112"/>
        <dbReference type="EC" id="2.7.7.7"/>
    </reaction>
</comment>
<evidence type="ECO:0000256" key="3">
    <source>
        <dbReference type="ARBA" id="ARBA00022722"/>
    </source>
</evidence>
<dbReference type="Gene3D" id="3.30.420.10">
    <property type="entry name" value="Ribonuclease H-like superfamily/Ribonuclease H"/>
    <property type="match status" value="1"/>
</dbReference>
<evidence type="ECO:0000256" key="12">
    <source>
        <dbReference type="ARBA" id="ARBA00023125"/>
    </source>
</evidence>
<evidence type="ECO:0000313" key="18">
    <source>
        <dbReference type="Proteomes" id="UP000285405"/>
    </source>
</evidence>
<comment type="catalytic activity">
    <reaction evidence="14">
        <text>DNA(n) + a 2'-deoxyribonucleoside 5'-triphosphate = DNA(n+1) + diphosphate</text>
        <dbReference type="Rhea" id="RHEA:22508"/>
        <dbReference type="Rhea" id="RHEA-COMP:17339"/>
        <dbReference type="Rhea" id="RHEA-COMP:17340"/>
        <dbReference type="ChEBI" id="CHEBI:33019"/>
        <dbReference type="ChEBI" id="CHEBI:61560"/>
        <dbReference type="ChEBI" id="CHEBI:173112"/>
        <dbReference type="EC" id="2.7.7.49"/>
    </reaction>
</comment>
<keyword evidence="2" id="KW-0548">Nucleotidyltransferase</keyword>
<evidence type="ECO:0000256" key="1">
    <source>
        <dbReference type="ARBA" id="ARBA00022578"/>
    </source>
</evidence>
<dbReference type="GO" id="GO:0046872">
    <property type="term" value="F:metal ion binding"/>
    <property type="evidence" value="ECO:0007669"/>
    <property type="project" value="UniProtKB-KW"/>
</dbReference>
<evidence type="ECO:0000256" key="9">
    <source>
        <dbReference type="ARBA" id="ARBA00022908"/>
    </source>
</evidence>
<evidence type="ECO:0000256" key="2">
    <source>
        <dbReference type="ARBA" id="ARBA00022695"/>
    </source>
</evidence>
<accession>A0A420HD14</accession>
<keyword evidence="10" id="KW-0695">RNA-directed DNA polymerase</keyword>
<dbReference type="GO" id="GO:0004519">
    <property type="term" value="F:endonuclease activity"/>
    <property type="evidence" value="ECO:0007669"/>
    <property type="project" value="UniProtKB-KW"/>
</dbReference>
<dbReference type="GO" id="GO:0003887">
    <property type="term" value="F:DNA-directed DNA polymerase activity"/>
    <property type="evidence" value="ECO:0007669"/>
    <property type="project" value="UniProtKB-KW"/>
</dbReference>
<dbReference type="InterPro" id="IPR012337">
    <property type="entry name" value="RNaseH-like_sf"/>
</dbReference>
<dbReference type="PANTHER" id="PTHR42648">
    <property type="entry name" value="TRANSPOSASE, PUTATIVE-RELATED"/>
    <property type="match status" value="1"/>
</dbReference>
<evidence type="ECO:0000256" key="11">
    <source>
        <dbReference type="ARBA" id="ARBA00022932"/>
    </source>
</evidence>
<keyword evidence="3" id="KW-0540">Nuclease</keyword>
<protein>
    <submittedName>
        <fullName evidence="17">Retrovirus-related Pol polyprotein from transposon TNT 1-94</fullName>
    </submittedName>
</protein>
<evidence type="ECO:0000256" key="5">
    <source>
        <dbReference type="ARBA" id="ARBA00022759"/>
    </source>
</evidence>
<keyword evidence="13" id="KW-0233">DNA recombination</keyword>
<keyword evidence="6" id="KW-0378">Hydrolase</keyword>
<dbReference type="PROSITE" id="PS50994">
    <property type="entry name" value="INTEGRASE"/>
    <property type="match status" value="1"/>
</dbReference>
<dbReference type="InterPro" id="IPR057670">
    <property type="entry name" value="SH3_retrovirus"/>
</dbReference>
<evidence type="ECO:0000313" key="17">
    <source>
        <dbReference type="EMBL" id="RKF55298.1"/>
    </source>
</evidence>
<keyword evidence="8" id="KW-0694">RNA-binding</keyword>
<evidence type="ECO:0000256" key="15">
    <source>
        <dbReference type="ARBA" id="ARBA00049244"/>
    </source>
</evidence>
<evidence type="ECO:0000256" key="13">
    <source>
        <dbReference type="ARBA" id="ARBA00023172"/>
    </source>
</evidence>
<name>A0A420HD14_9PEZI</name>
<dbReference type="InterPro" id="IPR001584">
    <property type="entry name" value="Integrase_cat-core"/>
</dbReference>
<comment type="caution">
    <text evidence="17">The sequence shown here is derived from an EMBL/GenBank/DDBJ whole genome shotgun (WGS) entry which is preliminary data.</text>
</comment>
<evidence type="ECO:0000256" key="10">
    <source>
        <dbReference type="ARBA" id="ARBA00022918"/>
    </source>
</evidence>
<evidence type="ECO:0000256" key="7">
    <source>
        <dbReference type="ARBA" id="ARBA00022842"/>
    </source>
</evidence>
<dbReference type="SUPFAM" id="SSF53098">
    <property type="entry name" value="Ribonuclease H-like"/>
    <property type="match status" value="1"/>
</dbReference>
<feature type="domain" description="Integrase catalytic" evidence="16">
    <location>
        <begin position="411"/>
        <end position="576"/>
    </location>
</feature>
<dbReference type="InterPro" id="IPR036397">
    <property type="entry name" value="RNaseH_sf"/>
</dbReference>
<keyword evidence="11" id="KW-0239">DNA-directed DNA polymerase</keyword>
<keyword evidence="11" id="KW-0808">Transferase</keyword>
<dbReference type="Proteomes" id="UP000285405">
    <property type="component" value="Unassembled WGS sequence"/>
</dbReference>
<dbReference type="GO" id="GO:0003677">
    <property type="term" value="F:DNA binding"/>
    <property type="evidence" value="ECO:0007669"/>
    <property type="project" value="UniProtKB-KW"/>
</dbReference>
<dbReference type="GO" id="GO:0032196">
    <property type="term" value="P:transposition"/>
    <property type="evidence" value="ECO:0007669"/>
    <property type="project" value="UniProtKB-KW"/>
</dbReference>
<dbReference type="Pfam" id="PF25597">
    <property type="entry name" value="SH3_retrovirus"/>
    <property type="match status" value="1"/>
</dbReference>
<dbReference type="GO" id="GO:0003964">
    <property type="term" value="F:RNA-directed DNA polymerase activity"/>
    <property type="evidence" value="ECO:0007669"/>
    <property type="project" value="UniProtKB-KW"/>
</dbReference>
<keyword evidence="9" id="KW-0229">DNA integration</keyword>
<evidence type="ECO:0000256" key="8">
    <source>
        <dbReference type="ARBA" id="ARBA00022884"/>
    </source>
</evidence>
<dbReference type="GO" id="GO:0003723">
    <property type="term" value="F:RNA binding"/>
    <property type="evidence" value="ECO:0007669"/>
    <property type="project" value="UniProtKB-KW"/>
</dbReference>
<dbReference type="GO" id="GO:0006310">
    <property type="term" value="P:DNA recombination"/>
    <property type="evidence" value="ECO:0007669"/>
    <property type="project" value="UniProtKB-KW"/>
</dbReference>
<dbReference type="GO" id="GO:0005634">
    <property type="term" value="C:nucleus"/>
    <property type="evidence" value="ECO:0007669"/>
    <property type="project" value="UniProtKB-ARBA"/>
</dbReference>
<dbReference type="GO" id="GO:0016787">
    <property type="term" value="F:hydrolase activity"/>
    <property type="evidence" value="ECO:0007669"/>
    <property type="project" value="UniProtKB-KW"/>
</dbReference>
<evidence type="ECO:0000256" key="4">
    <source>
        <dbReference type="ARBA" id="ARBA00022723"/>
    </source>
</evidence>
<dbReference type="OrthoDB" id="3544839at2759"/>
<organism evidence="17 18">
    <name type="scientific">Golovinomyces cichoracearum</name>
    <dbReference type="NCBI Taxonomy" id="62708"/>
    <lineage>
        <taxon>Eukaryota</taxon>
        <taxon>Fungi</taxon>
        <taxon>Dikarya</taxon>
        <taxon>Ascomycota</taxon>
        <taxon>Pezizomycotina</taxon>
        <taxon>Leotiomycetes</taxon>
        <taxon>Erysiphales</taxon>
        <taxon>Erysiphaceae</taxon>
        <taxon>Golovinomyces</taxon>
    </lineage>
</organism>